<dbReference type="SUPFAM" id="SSF55729">
    <property type="entry name" value="Acyl-CoA N-acyltransferases (Nat)"/>
    <property type="match status" value="1"/>
</dbReference>
<organism evidence="2 3">
    <name type="scientific">Azospirillum palustre</name>
    <dbReference type="NCBI Taxonomy" id="2044885"/>
    <lineage>
        <taxon>Bacteria</taxon>
        <taxon>Pseudomonadati</taxon>
        <taxon>Pseudomonadota</taxon>
        <taxon>Alphaproteobacteria</taxon>
        <taxon>Rhodospirillales</taxon>
        <taxon>Azospirillaceae</taxon>
        <taxon>Azospirillum</taxon>
    </lineage>
</organism>
<dbReference type="Pfam" id="PF13420">
    <property type="entry name" value="Acetyltransf_4"/>
    <property type="match status" value="1"/>
</dbReference>
<dbReference type="PROSITE" id="PS51186">
    <property type="entry name" value="GNAT"/>
    <property type="match status" value="1"/>
</dbReference>
<gene>
    <name evidence="2" type="ORF">CRT60_14160</name>
</gene>
<dbReference type="EMBL" id="PDKW01000041">
    <property type="protein sequence ID" value="PGH56117.1"/>
    <property type="molecule type" value="Genomic_DNA"/>
</dbReference>
<accession>A0A2B8BFV0</accession>
<dbReference type="AlphaFoldDB" id="A0A2B8BFV0"/>
<dbReference type="PANTHER" id="PTHR43072:SF8">
    <property type="entry name" value="ACYLTRANSFERASE FABY-RELATED"/>
    <property type="match status" value="1"/>
</dbReference>
<dbReference type="Proteomes" id="UP000225379">
    <property type="component" value="Unassembled WGS sequence"/>
</dbReference>
<feature type="domain" description="N-acetyltransferase" evidence="1">
    <location>
        <begin position="9"/>
        <end position="172"/>
    </location>
</feature>
<dbReference type="Gene3D" id="3.40.630.30">
    <property type="match status" value="1"/>
</dbReference>
<keyword evidence="2" id="KW-0808">Transferase</keyword>
<dbReference type="OrthoDB" id="5459937at2"/>
<evidence type="ECO:0000259" key="1">
    <source>
        <dbReference type="PROSITE" id="PS51186"/>
    </source>
</evidence>
<name>A0A2B8BFV0_9PROT</name>
<evidence type="ECO:0000313" key="2">
    <source>
        <dbReference type="EMBL" id="PGH56117.1"/>
    </source>
</evidence>
<reference evidence="3" key="1">
    <citation type="submission" date="2017-10" db="EMBL/GenBank/DDBJ databases">
        <authorList>
            <person name="Kravchenko I.K."/>
            <person name="Grouzdev D.S."/>
        </authorList>
    </citation>
    <scope>NUCLEOTIDE SEQUENCE [LARGE SCALE GENOMIC DNA]</scope>
    <source>
        <strain evidence="3">B2</strain>
    </source>
</reference>
<proteinExistence type="predicted"/>
<dbReference type="GO" id="GO:0016747">
    <property type="term" value="F:acyltransferase activity, transferring groups other than amino-acyl groups"/>
    <property type="evidence" value="ECO:0007669"/>
    <property type="project" value="InterPro"/>
</dbReference>
<evidence type="ECO:0000313" key="3">
    <source>
        <dbReference type="Proteomes" id="UP000225379"/>
    </source>
</evidence>
<dbReference type="CDD" id="cd04301">
    <property type="entry name" value="NAT_SF"/>
    <property type="match status" value="1"/>
</dbReference>
<dbReference type="RefSeq" id="WP_098737082.1">
    <property type="nucleotide sequence ID" value="NZ_PDKW01000041.1"/>
</dbReference>
<sequence>MVSIAGPAITVRASADTDIPAITALYARHVLHGTASFEEVPPDEAEIARRRADILGRGLPYLAAECEGRLVGYAYAGLYRTRSAYRFTLENSVYVADGMGRRGIGRALMDPLIEMCEAAGYRRMIAAIGDSANHGSIGLHSACGFRPVGILPAVGFKFGRWLDGVLMERPLGDGSDSPPSG</sequence>
<dbReference type="PANTHER" id="PTHR43072">
    <property type="entry name" value="N-ACETYLTRANSFERASE"/>
    <property type="match status" value="1"/>
</dbReference>
<dbReference type="InterPro" id="IPR000182">
    <property type="entry name" value="GNAT_dom"/>
</dbReference>
<dbReference type="InterPro" id="IPR016181">
    <property type="entry name" value="Acyl_CoA_acyltransferase"/>
</dbReference>
<comment type="caution">
    <text evidence="2">The sequence shown here is derived from an EMBL/GenBank/DDBJ whole genome shotgun (WGS) entry which is preliminary data.</text>
</comment>
<protein>
    <submittedName>
        <fullName evidence="2">GNAT family N-acetyltransferase</fullName>
    </submittedName>
</protein>
<keyword evidence="3" id="KW-1185">Reference proteome</keyword>